<dbReference type="Pfam" id="PF12957">
    <property type="entry name" value="DUF3846"/>
    <property type="match status" value="1"/>
</dbReference>
<evidence type="ECO:0000259" key="1">
    <source>
        <dbReference type="Pfam" id="PF12957"/>
    </source>
</evidence>
<proteinExistence type="predicted"/>
<sequence length="147" mass="16150">MKTTKAYLVEPLSATIRVVSIPQENRLAVIRSLIGCNRIDFVRMDDRLAVVVDDNGLDGTLPCLTRLDGYPSPLAGNLLVIGTDENGDPIDVAAGIDEIAGRFTIIRPVLRPVFEVLEGTRIFGRQLCAMEVRIELRPPTVVSENIH</sequence>
<reference evidence="2 3" key="1">
    <citation type="journal article" date="2013" name="Genome Biol.">
        <title>Comparative genomics of the core and accessory genomes of 48 Sinorhizobium strains comprising five genospecies.</title>
        <authorList>
            <person name="Sugawara M."/>
            <person name="Epstein B."/>
            <person name="Badgley B.D."/>
            <person name="Unno T."/>
            <person name="Xu L."/>
            <person name="Reese J."/>
            <person name="Gyaneshwar P."/>
            <person name="Denny R."/>
            <person name="Mudge J."/>
            <person name="Bharti A.K."/>
            <person name="Farmer A.D."/>
            <person name="May G.D."/>
            <person name="Woodward J.E."/>
            <person name="Medigue C."/>
            <person name="Vallenet D."/>
            <person name="Lajus A."/>
            <person name="Rouy Z."/>
            <person name="Martinez-Vaz B."/>
            <person name="Tiffin P."/>
            <person name="Young N.D."/>
            <person name="Sadowsky M.J."/>
        </authorList>
    </citation>
    <scope>NUCLEOTIDE SEQUENCE [LARGE SCALE GENOMIC DNA]</scope>
    <source>
        <strain evidence="2 3">USDA4894</strain>
    </source>
</reference>
<dbReference type="InterPro" id="IPR024559">
    <property type="entry name" value="DUF3846"/>
</dbReference>
<dbReference type="AlphaFoldDB" id="A0A6N7LBT5"/>
<protein>
    <recommendedName>
        <fullName evidence="1">DUF3846 domain-containing protein</fullName>
    </recommendedName>
</protein>
<dbReference type="Proteomes" id="UP000439983">
    <property type="component" value="Unassembled WGS sequence"/>
</dbReference>
<organism evidence="2 3">
    <name type="scientific">Sinorhizobium terangae</name>
    <dbReference type="NCBI Taxonomy" id="110322"/>
    <lineage>
        <taxon>Bacteria</taxon>
        <taxon>Pseudomonadati</taxon>
        <taxon>Pseudomonadota</taxon>
        <taxon>Alphaproteobacteria</taxon>
        <taxon>Hyphomicrobiales</taxon>
        <taxon>Rhizobiaceae</taxon>
        <taxon>Sinorhizobium/Ensifer group</taxon>
        <taxon>Sinorhizobium</taxon>
    </lineage>
</organism>
<gene>
    <name evidence="2" type="ORF">GHK62_07765</name>
</gene>
<comment type="caution">
    <text evidence="2">The sequence shown here is derived from an EMBL/GenBank/DDBJ whole genome shotgun (WGS) entry which is preliminary data.</text>
</comment>
<dbReference type="RefSeq" id="WP_153437824.1">
    <property type="nucleotide sequence ID" value="NZ_JACIGA010000008.1"/>
</dbReference>
<feature type="domain" description="DUF3846" evidence="1">
    <location>
        <begin position="5"/>
        <end position="102"/>
    </location>
</feature>
<dbReference type="EMBL" id="WITC01000033">
    <property type="protein sequence ID" value="MQX14659.1"/>
    <property type="molecule type" value="Genomic_DNA"/>
</dbReference>
<keyword evidence="3" id="KW-1185">Reference proteome</keyword>
<evidence type="ECO:0000313" key="2">
    <source>
        <dbReference type="EMBL" id="MQX14659.1"/>
    </source>
</evidence>
<name>A0A6N7LBT5_SINTE</name>
<dbReference type="OrthoDB" id="8378350at2"/>
<evidence type="ECO:0000313" key="3">
    <source>
        <dbReference type="Proteomes" id="UP000439983"/>
    </source>
</evidence>
<accession>A0A6N7LBT5</accession>